<dbReference type="GO" id="GO:0003678">
    <property type="term" value="F:DNA helicase activity"/>
    <property type="evidence" value="ECO:0007669"/>
    <property type="project" value="InterPro"/>
</dbReference>
<dbReference type="RefSeq" id="WP_014686769.1">
    <property type="nucleotide sequence ID" value="NC_017791.1"/>
</dbReference>
<accession>H8H2D0</accession>
<dbReference type="OrthoDB" id="9960645at2"/>
<dbReference type="PATRIC" id="fig|745776.4.peg.3713"/>
<dbReference type="Proteomes" id="UP000007575">
    <property type="component" value="Plasmid P2"/>
</dbReference>
<organism evidence="2 3">
    <name type="scientific">Deinococcus gobiensis (strain DSM 21396 / JCM 16679 / CGMCC 1.7299 / I-0)</name>
    <dbReference type="NCBI Taxonomy" id="745776"/>
    <lineage>
        <taxon>Bacteria</taxon>
        <taxon>Thermotogati</taxon>
        <taxon>Deinococcota</taxon>
        <taxon>Deinococci</taxon>
        <taxon>Deinococcales</taxon>
        <taxon>Deinococcaceae</taxon>
        <taxon>Deinococcus</taxon>
    </lineage>
</organism>
<evidence type="ECO:0000259" key="1">
    <source>
        <dbReference type="Pfam" id="PF03796"/>
    </source>
</evidence>
<dbReference type="SUPFAM" id="SSF52540">
    <property type="entry name" value="P-loop containing nucleoside triphosphate hydrolases"/>
    <property type="match status" value="1"/>
</dbReference>
<gene>
    <name evidence="2" type="ordered locus">DGo_PB0408</name>
</gene>
<dbReference type="AlphaFoldDB" id="H8H2D0"/>
<dbReference type="Pfam" id="PF03796">
    <property type="entry name" value="DnaB_C"/>
    <property type="match status" value="1"/>
</dbReference>
<dbReference type="GO" id="GO:0006260">
    <property type="term" value="P:DNA replication"/>
    <property type="evidence" value="ECO:0007669"/>
    <property type="project" value="InterPro"/>
</dbReference>
<keyword evidence="2" id="KW-0614">Plasmid</keyword>
<dbReference type="GO" id="GO:0005524">
    <property type="term" value="F:ATP binding"/>
    <property type="evidence" value="ECO:0007669"/>
    <property type="project" value="InterPro"/>
</dbReference>
<dbReference type="HOGENOM" id="CLU_622179_0_0_0"/>
<feature type="domain" description="SF4 helicase" evidence="1">
    <location>
        <begin position="189"/>
        <end position="423"/>
    </location>
</feature>
<dbReference type="Gene3D" id="3.40.50.300">
    <property type="entry name" value="P-loop containing nucleotide triphosphate hydrolases"/>
    <property type="match status" value="1"/>
</dbReference>
<keyword evidence="3" id="KW-1185">Reference proteome</keyword>
<reference evidence="2 3" key="1">
    <citation type="journal article" date="2012" name="PLoS ONE">
        <title>Genome sequence and transcriptome analysis of the radioresistant bacterium Deinococcus gobiensis: insights into the extreme environmental adaptations.</title>
        <authorList>
            <person name="Yuan M."/>
            <person name="Chen M."/>
            <person name="Zhang W."/>
            <person name="Lu W."/>
            <person name="Wang J."/>
            <person name="Yang M."/>
            <person name="Zhao P."/>
            <person name="Tang R."/>
            <person name="Li X."/>
            <person name="Hao Y."/>
            <person name="Zhou Z."/>
            <person name="Zhan Y."/>
            <person name="Yu H."/>
            <person name="Teng C."/>
            <person name="Yan Y."/>
            <person name="Ping S."/>
            <person name="Wang Y."/>
            <person name="Lin M."/>
        </authorList>
    </citation>
    <scope>NUCLEOTIDE SEQUENCE [LARGE SCALE GENOMIC DNA]</scope>
    <source>
        <strain evidence="3">DSM 21396 / JCM 16679 / CGMCC 1.7299 / I-0</strain>
        <plasmid evidence="2">P2</plasmid>
    </source>
</reference>
<protein>
    <recommendedName>
        <fullName evidence="1">SF4 helicase domain-containing protein</fullName>
    </recommendedName>
</protein>
<evidence type="ECO:0000313" key="2">
    <source>
        <dbReference type="EMBL" id="AFD27677.1"/>
    </source>
</evidence>
<evidence type="ECO:0000313" key="3">
    <source>
        <dbReference type="Proteomes" id="UP000007575"/>
    </source>
</evidence>
<geneLocation type="plasmid" evidence="2 3">
    <name>P2</name>
</geneLocation>
<dbReference type="InterPro" id="IPR027417">
    <property type="entry name" value="P-loop_NTPase"/>
</dbReference>
<dbReference type="InterPro" id="IPR007694">
    <property type="entry name" value="DNA_helicase_DnaB-like_C"/>
</dbReference>
<dbReference type="EMBL" id="CP002193">
    <property type="protein sequence ID" value="AFD27677.1"/>
    <property type="molecule type" value="Genomic_DNA"/>
</dbReference>
<dbReference type="KEGG" id="dgo:DGo_PB0408"/>
<proteinExistence type="predicted"/>
<sequence length="440" mass="47830">MSAPLTHQVLAAIVGNAAAWDDAMCTTAGLLMDELRPHHWGDEGARRIAETVQGHLRAGRGFGYNSLAVELPDTARTLQAIRATEPLENLRLGLRELAEQGRKQDVRTALRKADTDLNTLPALTVASGLAEAVSTATSSSAGYRHVSQIGSVVEHLRAMQDRPDSVIDLGPELAPHLRWGGLPVSDTDGETLIICGAQGHAKTALGIALALRSARQGHLTHYDVLADASAYQIRERMVHTIAGLSLRSGLLLNASVPPRGSWPRETVEQRLSWADAVLNGMPLEIDDSSPDMNQHELRTRLALKAARGVRLSVMENLDHMTWDAREERLERRYQLGRLTQIVRQSDRRTGHHTILLAQANRSAVEDGDGIPRRHQAADSDQPSRHATFFLGLFNPNVEKGGEATLEIKGRIDKNRSGTTGPVNFPAALINPNLSTPGVPS</sequence>
<name>H8H2D0_DEIGI</name>